<evidence type="ECO:0000313" key="3">
    <source>
        <dbReference type="EMBL" id="CAI3927199.1"/>
    </source>
</evidence>
<dbReference type="RefSeq" id="WP_271788755.1">
    <property type="nucleotide sequence ID" value="NZ_CAMXCM010000001.1"/>
</dbReference>
<dbReference type="Proteomes" id="UP001154255">
    <property type="component" value="Unassembled WGS sequence"/>
</dbReference>
<comment type="caution">
    <text evidence="4">The sequence shown here is derived from an EMBL/GenBank/DDBJ whole genome shotgun (WGS) entry which is preliminary data.</text>
</comment>
<dbReference type="Gene3D" id="3.40.1350.10">
    <property type="match status" value="1"/>
</dbReference>
<reference evidence="4" key="1">
    <citation type="submission" date="2022-10" db="EMBL/GenBank/DDBJ databases">
        <authorList>
            <person name="Botero Cardona J."/>
        </authorList>
    </citation>
    <scope>NUCLEOTIDE SEQUENCE</scope>
    <source>
        <strain evidence="4">LMG 31819</strain>
        <strain evidence="3">R-53529</strain>
    </source>
</reference>
<evidence type="ECO:0000256" key="2">
    <source>
        <dbReference type="HAMAP-Rule" id="MF_00048"/>
    </source>
</evidence>
<evidence type="ECO:0000313" key="4">
    <source>
        <dbReference type="EMBL" id="CAI3933668.1"/>
    </source>
</evidence>
<comment type="similarity">
    <text evidence="1 2">Belongs to the UPF0102 family.</text>
</comment>
<protein>
    <recommendedName>
        <fullName evidence="2">UPF0102 protein R53529_LOCUS303</fullName>
    </recommendedName>
</protein>
<dbReference type="AlphaFoldDB" id="A0A9W4X6F0"/>
<proteinExistence type="inferred from homology"/>
<dbReference type="PANTHER" id="PTHR34039">
    <property type="entry name" value="UPF0102 PROTEIN YRAN"/>
    <property type="match status" value="1"/>
</dbReference>
<dbReference type="EMBL" id="CAMXCS010000001">
    <property type="protein sequence ID" value="CAI3927199.1"/>
    <property type="molecule type" value="Genomic_DNA"/>
</dbReference>
<dbReference type="InterPro" id="IPR011856">
    <property type="entry name" value="tRNA_endonuc-like_dom_sf"/>
</dbReference>
<dbReference type="GO" id="GO:0003676">
    <property type="term" value="F:nucleic acid binding"/>
    <property type="evidence" value="ECO:0007669"/>
    <property type="project" value="InterPro"/>
</dbReference>
<name>A0A9W4X6F0_9PROT</name>
<dbReference type="InterPro" id="IPR003509">
    <property type="entry name" value="UPF0102_YraN-like"/>
</dbReference>
<evidence type="ECO:0000313" key="6">
    <source>
        <dbReference type="Proteomes" id="UP001154259"/>
    </source>
</evidence>
<dbReference type="EMBL" id="CAMXCM010000001">
    <property type="protein sequence ID" value="CAI3933668.1"/>
    <property type="molecule type" value="Genomic_DNA"/>
</dbReference>
<dbReference type="NCBIfam" id="NF009150">
    <property type="entry name" value="PRK12497.1-3"/>
    <property type="match status" value="1"/>
</dbReference>
<keyword evidence="6" id="KW-1185">Reference proteome</keyword>
<dbReference type="HAMAP" id="MF_00048">
    <property type="entry name" value="UPF0102"/>
    <property type="match status" value="1"/>
</dbReference>
<dbReference type="PANTHER" id="PTHR34039:SF1">
    <property type="entry name" value="UPF0102 PROTEIN YRAN"/>
    <property type="match status" value="1"/>
</dbReference>
<organism evidence="4 5">
    <name type="scientific">Commensalibacter communis</name>
    <dbReference type="NCBI Taxonomy" id="2972786"/>
    <lineage>
        <taxon>Bacteria</taxon>
        <taxon>Pseudomonadati</taxon>
        <taxon>Pseudomonadota</taxon>
        <taxon>Alphaproteobacteria</taxon>
        <taxon>Acetobacterales</taxon>
        <taxon>Acetobacteraceae</taxon>
    </lineage>
</organism>
<dbReference type="InterPro" id="IPR011335">
    <property type="entry name" value="Restrct_endonuc-II-like"/>
</dbReference>
<gene>
    <name evidence="3" type="ORF">R53529_LOCUS303</name>
    <name evidence="4" type="ORF">R53530_LOCUS798</name>
</gene>
<dbReference type="SUPFAM" id="SSF52980">
    <property type="entry name" value="Restriction endonuclease-like"/>
    <property type="match status" value="1"/>
</dbReference>
<evidence type="ECO:0000256" key="1">
    <source>
        <dbReference type="ARBA" id="ARBA00006738"/>
    </source>
</evidence>
<dbReference type="Pfam" id="PF02021">
    <property type="entry name" value="UPF0102"/>
    <property type="match status" value="1"/>
</dbReference>
<accession>A0A9W4X6F0</accession>
<sequence length="124" mass="14519">MKNSNQNLGVLAYNKGLSAENLAENYLINLQWNILQKRFRSPVGEIDLIAKKTNWLLFVEVKARKKMSDALMSISAKQRQRLINAANYYLEYYYPEIENVRFDLITINQSGQIEHFENIILSDF</sequence>
<dbReference type="Proteomes" id="UP001154259">
    <property type="component" value="Unassembled WGS sequence"/>
</dbReference>
<evidence type="ECO:0000313" key="5">
    <source>
        <dbReference type="Proteomes" id="UP001154255"/>
    </source>
</evidence>